<dbReference type="PANTHER" id="PTHR38440">
    <property type="entry name" value="UPF0398 PROTEIN YPSA"/>
    <property type="match status" value="1"/>
</dbReference>
<dbReference type="InterPro" id="IPR010697">
    <property type="entry name" value="YspA"/>
</dbReference>
<dbReference type="Gene3D" id="3.40.50.450">
    <property type="match status" value="1"/>
</dbReference>
<dbReference type="Pfam" id="PF06908">
    <property type="entry name" value="YpsA"/>
    <property type="match status" value="1"/>
</dbReference>
<evidence type="ECO:0000313" key="2">
    <source>
        <dbReference type="Proteomes" id="UP000886847"/>
    </source>
</evidence>
<gene>
    <name evidence="1" type="ORF">H9851_00495</name>
</gene>
<comment type="caution">
    <text evidence="1">The sequence shown here is derived from an EMBL/GenBank/DDBJ whole genome shotgun (WGS) entry which is preliminary data.</text>
</comment>
<dbReference type="Proteomes" id="UP000886847">
    <property type="component" value="Unassembled WGS sequence"/>
</dbReference>
<protein>
    <submittedName>
        <fullName evidence="1">DUF1273 domain-containing protein</fullName>
    </submittedName>
</protein>
<name>A0A9D2AUM5_9FIRM</name>
<proteinExistence type="predicted"/>
<dbReference type="SUPFAM" id="SSF102405">
    <property type="entry name" value="MCP/YpsA-like"/>
    <property type="match status" value="1"/>
</dbReference>
<accession>A0A9D2AUM5</accession>
<reference evidence="1" key="1">
    <citation type="journal article" date="2021" name="PeerJ">
        <title>Extensive microbial diversity within the chicken gut microbiome revealed by metagenomics and culture.</title>
        <authorList>
            <person name="Gilroy R."/>
            <person name="Ravi A."/>
            <person name="Getino M."/>
            <person name="Pursley I."/>
            <person name="Horton D.L."/>
            <person name="Alikhan N.F."/>
            <person name="Baker D."/>
            <person name="Gharbi K."/>
            <person name="Hall N."/>
            <person name="Watson M."/>
            <person name="Adriaenssens E.M."/>
            <person name="Foster-Nyarko E."/>
            <person name="Jarju S."/>
            <person name="Secka A."/>
            <person name="Antonio M."/>
            <person name="Oren A."/>
            <person name="Chaudhuri R.R."/>
            <person name="La Ragione R."/>
            <person name="Hildebrand F."/>
            <person name="Pallen M.J."/>
        </authorList>
    </citation>
    <scope>NUCLEOTIDE SEQUENCE</scope>
    <source>
        <strain evidence="1">2189</strain>
    </source>
</reference>
<reference evidence="1" key="2">
    <citation type="submission" date="2021-04" db="EMBL/GenBank/DDBJ databases">
        <authorList>
            <person name="Gilroy R."/>
        </authorList>
    </citation>
    <scope>NUCLEOTIDE SEQUENCE</scope>
    <source>
        <strain evidence="1">2189</strain>
    </source>
</reference>
<organism evidence="1 2">
    <name type="scientific">Candidatus Borkfalkia faecavium</name>
    <dbReference type="NCBI Taxonomy" id="2838508"/>
    <lineage>
        <taxon>Bacteria</taxon>
        <taxon>Bacillati</taxon>
        <taxon>Bacillota</taxon>
        <taxon>Clostridia</taxon>
        <taxon>Christensenellales</taxon>
        <taxon>Christensenellaceae</taxon>
        <taxon>Candidatus Borkfalkia</taxon>
    </lineage>
</organism>
<dbReference type="AlphaFoldDB" id="A0A9D2AUM5"/>
<dbReference type="EMBL" id="DXEW01000003">
    <property type="protein sequence ID" value="HIX49749.1"/>
    <property type="molecule type" value="Genomic_DNA"/>
</dbReference>
<evidence type="ECO:0000313" key="1">
    <source>
        <dbReference type="EMBL" id="HIX49749.1"/>
    </source>
</evidence>
<dbReference type="PANTHER" id="PTHR38440:SF1">
    <property type="entry name" value="UPF0398 PROTEIN SPR0331"/>
    <property type="match status" value="1"/>
</dbReference>
<sequence length="164" mass="18716">MPFTCALSGHRVLSRQFSKQLLLQQLRALLEEGADTFLCGMALGFDLICAETLTALRTQYRLRLVACIPCADQACRFTPAQKQAYLRALSACDESVVLHERYVDGCMFERNRYMVDHADMLYACLERPTGGTLYTVNYAKRRHKRIVFYGSEQLSMLQNLFPEG</sequence>